<evidence type="ECO:0000256" key="4">
    <source>
        <dbReference type="RuleBase" id="RU003513"/>
    </source>
</evidence>
<dbReference type="Pfam" id="PF02350">
    <property type="entry name" value="Epimerase_2"/>
    <property type="match status" value="1"/>
</dbReference>
<evidence type="ECO:0000313" key="6">
    <source>
        <dbReference type="EMBL" id="SNZ11233.1"/>
    </source>
</evidence>
<protein>
    <recommendedName>
        <fullName evidence="3">UDP-N-acetylglucosamine 2-epimerase (non-hydrolyzing)</fullName>
        <ecNumber evidence="3">5.1.3.14</ecNumber>
    </recommendedName>
</protein>
<dbReference type="SUPFAM" id="SSF53756">
    <property type="entry name" value="UDP-Glycosyltransferase/glycogen phosphorylase"/>
    <property type="match status" value="1"/>
</dbReference>
<organism evidence="6 7">
    <name type="scientific">Hydrogenobacter hydrogenophilus</name>
    <dbReference type="NCBI Taxonomy" id="35835"/>
    <lineage>
        <taxon>Bacteria</taxon>
        <taxon>Pseudomonadati</taxon>
        <taxon>Aquificota</taxon>
        <taxon>Aquificia</taxon>
        <taxon>Aquificales</taxon>
        <taxon>Aquificaceae</taxon>
        <taxon>Hydrogenobacter</taxon>
    </lineage>
</organism>
<dbReference type="InterPro" id="IPR003331">
    <property type="entry name" value="UDP_GlcNAc_Epimerase_2_dom"/>
</dbReference>
<name>A0A285NQL1_9AQUI</name>
<dbReference type="PANTHER" id="PTHR43174:SF2">
    <property type="entry name" value="UDP-N-ACETYLGLUCOSAMINE 2-EPIMERASE"/>
    <property type="match status" value="1"/>
</dbReference>
<reference evidence="7" key="1">
    <citation type="submission" date="2017-09" db="EMBL/GenBank/DDBJ databases">
        <authorList>
            <person name="Varghese N."/>
            <person name="Submissions S."/>
        </authorList>
    </citation>
    <scope>NUCLEOTIDE SEQUENCE [LARGE SCALE GENOMIC DNA]</scope>
    <source>
        <strain evidence="7">DSM 2913</strain>
    </source>
</reference>
<gene>
    <name evidence="6" type="ORF">SAMN06265353_0176</name>
</gene>
<dbReference type="NCBIfam" id="TIGR00236">
    <property type="entry name" value="wecB"/>
    <property type="match status" value="1"/>
</dbReference>
<dbReference type="EC" id="5.1.3.14" evidence="3"/>
<evidence type="ECO:0000256" key="2">
    <source>
        <dbReference type="ARBA" id="ARBA00038209"/>
    </source>
</evidence>
<evidence type="ECO:0000259" key="5">
    <source>
        <dbReference type="Pfam" id="PF02350"/>
    </source>
</evidence>
<comment type="similarity">
    <text evidence="2 4">Belongs to the UDP-N-acetylglucosamine 2-epimerase family.</text>
</comment>
<dbReference type="GO" id="GO:0008761">
    <property type="term" value="F:UDP-N-acetylglucosamine 2-epimerase activity"/>
    <property type="evidence" value="ECO:0007669"/>
    <property type="project" value="UniProtKB-EC"/>
</dbReference>
<dbReference type="RefSeq" id="WP_096600137.1">
    <property type="nucleotide sequence ID" value="NZ_OBEN01000001.1"/>
</dbReference>
<evidence type="ECO:0000256" key="3">
    <source>
        <dbReference type="ARBA" id="ARBA00038858"/>
    </source>
</evidence>
<keyword evidence="1 4" id="KW-0413">Isomerase</keyword>
<dbReference type="CDD" id="cd03786">
    <property type="entry name" value="GTB_UDP-GlcNAc_2-Epimerase"/>
    <property type="match status" value="1"/>
</dbReference>
<evidence type="ECO:0000313" key="7">
    <source>
        <dbReference type="Proteomes" id="UP000218627"/>
    </source>
</evidence>
<accession>A0A285NQL1</accession>
<sequence length="398" mass="45467">MKVLVVLGTRPEAIKLAPVINALKESGFELKVVATGQHDELLRHVLEFFRIDADFLHCMNPDLIENTACMAESLKEVLRAYKPHCVIVQGDTLSCYMGAYTAFLNKIPVLHVEAGLRSHDKFSPFPEEMFRKLTDELSDVLFAPTKRAVENLLKEGFPKDRIVLTGNTVVDAVQTALDLLDRDKIKRQLQKQINREIDAFDGLVFITSHRRENIGEPMKNIRDAVLELAQKFPHLLFLWSLHKNPQVRESILEGFTQLPDNLVFLEPLSYPQTLYLLERSKVIITDSGGIQEEACTLRKPVLITRTVSERLEVVDVGLGKVVGTEKEKIVKEFEKTYSNLGYYEKLSFENPYGDGRASERIKNFFLCDEVKNFMLNYKKDYKGDLYECTKVNSISGIY</sequence>
<proteinExistence type="inferred from homology"/>
<dbReference type="OrthoDB" id="9803238at2"/>
<dbReference type="AlphaFoldDB" id="A0A285NQL1"/>
<keyword evidence="7" id="KW-1185">Reference proteome</keyword>
<feature type="domain" description="UDP-N-acetylglucosamine 2-epimerase" evidence="5">
    <location>
        <begin position="23"/>
        <end position="364"/>
    </location>
</feature>
<dbReference type="InterPro" id="IPR029767">
    <property type="entry name" value="WecB-like"/>
</dbReference>
<dbReference type="Gene3D" id="3.40.50.2000">
    <property type="entry name" value="Glycogen Phosphorylase B"/>
    <property type="match status" value="2"/>
</dbReference>
<dbReference type="Proteomes" id="UP000218627">
    <property type="component" value="Unassembled WGS sequence"/>
</dbReference>
<evidence type="ECO:0000256" key="1">
    <source>
        <dbReference type="ARBA" id="ARBA00023235"/>
    </source>
</evidence>
<dbReference type="PANTHER" id="PTHR43174">
    <property type="entry name" value="UDP-N-ACETYLGLUCOSAMINE 2-EPIMERASE"/>
    <property type="match status" value="1"/>
</dbReference>
<dbReference type="EMBL" id="OBEN01000001">
    <property type="protein sequence ID" value="SNZ11233.1"/>
    <property type="molecule type" value="Genomic_DNA"/>
</dbReference>